<dbReference type="Proteomes" id="UP000582643">
    <property type="component" value="Unassembled WGS sequence"/>
</dbReference>
<sequence length="107" mass="11959">MDTDIITNELEGSAFFPKKPQQFASSLPASSVLTIKATARPGDEPAERRPDRPTGKRVLIRRGFEYGQDQLTTLKKISLQQQLEGGDGSMSAMVREALDDYFKKRNL</sequence>
<evidence type="ECO:0000313" key="1">
    <source>
        <dbReference type="EMBL" id="MBB4984765.1"/>
    </source>
</evidence>
<protein>
    <submittedName>
        <fullName evidence="1">Uncharacterized protein</fullName>
    </submittedName>
</protein>
<name>A0A7W7U6Y0_9ACTN</name>
<gene>
    <name evidence="1" type="ORF">GGE06_005711</name>
</gene>
<keyword evidence="2" id="KW-1185">Reference proteome</keyword>
<reference evidence="1 2" key="1">
    <citation type="submission" date="2020-08" db="EMBL/GenBank/DDBJ databases">
        <title>Genomic Encyclopedia of Type Strains, Phase III (KMG-III): the genomes of soil and plant-associated and newly described type strains.</title>
        <authorList>
            <person name="Whitman W."/>
        </authorList>
    </citation>
    <scope>NUCLEOTIDE SEQUENCE [LARGE SCALE GENOMIC DNA]</scope>
    <source>
        <strain evidence="1 2">SFB5A</strain>
    </source>
</reference>
<proteinExistence type="predicted"/>
<dbReference type="RefSeq" id="WP_184932090.1">
    <property type="nucleotide sequence ID" value="NZ_JACHJY010000008.1"/>
</dbReference>
<evidence type="ECO:0000313" key="2">
    <source>
        <dbReference type="Proteomes" id="UP000582643"/>
    </source>
</evidence>
<organism evidence="1 2">
    <name type="scientific">Streptomyces nymphaeiformis</name>
    <dbReference type="NCBI Taxonomy" id="2663842"/>
    <lineage>
        <taxon>Bacteria</taxon>
        <taxon>Bacillati</taxon>
        <taxon>Actinomycetota</taxon>
        <taxon>Actinomycetes</taxon>
        <taxon>Kitasatosporales</taxon>
        <taxon>Streptomycetaceae</taxon>
        <taxon>Streptomyces</taxon>
    </lineage>
</organism>
<accession>A0A7W7U6Y0</accession>
<comment type="caution">
    <text evidence="1">The sequence shown here is derived from an EMBL/GenBank/DDBJ whole genome shotgun (WGS) entry which is preliminary data.</text>
</comment>
<dbReference type="EMBL" id="JACHJY010000008">
    <property type="protein sequence ID" value="MBB4984765.1"/>
    <property type="molecule type" value="Genomic_DNA"/>
</dbReference>
<dbReference type="AlphaFoldDB" id="A0A7W7U6Y0"/>